<evidence type="ECO:0008006" key="4">
    <source>
        <dbReference type="Google" id="ProtNLM"/>
    </source>
</evidence>
<sequence>MKEKIFKKEYKGLGFVEALIALTVSGVVAIVLMGISAEAISELRRLDMQDSIAQHAVSTAVIIQDLAIKEAYVNDEDENIFYDLQPQMCYGFDVDSSTGEVTLDTDRNFSESERDYYSTASVIPDDSDNPEFFRIMCVAHNPSAADRSKILVKIITGSNRVDGKVTNNRDVKDYVYYSVIVL</sequence>
<organism evidence="2 3">
    <name type="scientific">candidate division WS6 bacterium RIFOXYC1_FULL_33_10</name>
    <dbReference type="NCBI Taxonomy" id="1802606"/>
    <lineage>
        <taxon>Bacteria</taxon>
        <taxon>Candidatus Dojkabacteria</taxon>
    </lineage>
</organism>
<evidence type="ECO:0000313" key="3">
    <source>
        <dbReference type="Proteomes" id="UP000178631"/>
    </source>
</evidence>
<keyword evidence="1" id="KW-0472">Membrane</keyword>
<proteinExistence type="predicted"/>
<comment type="caution">
    <text evidence="2">The sequence shown here is derived from an EMBL/GenBank/DDBJ whole genome shotgun (WGS) entry which is preliminary data.</text>
</comment>
<reference evidence="2 3" key="1">
    <citation type="journal article" date="2016" name="Nat. Commun.">
        <title>Thousands of microbial genomes shed light on interconnected biogeochemical processes in an aquifer system.</title>
        <authorList>
            <person name="Anantharaman K."/>
            <person name="Brown C.T."/>
            <person name="Hug L.A."/>
            <person name="Sharon I."/>
            <person name="Castelle C.J."/>
            <person name="Probst A.J."/>
            <person name="Thomas B.C."/>
            <person name="Singh A."/>
            <person name="Wilkins M.J."/>
            <person name="Karaoz U."/>
            <person name="Brodie E.L."/>
            <person name="Williams K.H."/>
            <person name="Hubbard S.S."/>
            <person name="Banfield J.F."/>
        </authorList>
    </citation>
    <scope>NUCLEOTIDE SEQUENCE [LARGE SCALE GENOMIC DNA]</scope>
</reference>
<dbReference type="Proteomes" id="UP000178631">
    <property type="component" value="Unassembled WGS sequence"/>
</dbReference>
<feature type="transmembrane region" description="Helical" evidence="1">
    <location>
        <begin position="12"/>
        <end position="35"/>
    </location>
</feature>
<dbReference type="EMBL" id="MEUP01000085">
    <property type="protein sequence ID" value="OGC45189.1"/>
    <property type="molecule type" value="Genomic_DNA"/>
</dbReference>
<dbReference type="AlphaFoldDB" id="A0A1F4UJU7"/>
<protein>
    <recommendedName>
        <fullName evidence="4">Type 4 fimbrial biogenesis protein PilX N-terminal domain-containing protein</fullName>
    </recommendedName>
</protein>
<evidence type="ECO:0000313" key="2">
    <source>
        <dbReference type="EMBL" id="OGC45189.1"/>
    </source>
</evidence>
<keyword evidence="1" id="KW-1133">Transmembrane helix</keyword>
<evidence type="ECO:0000256" key="1">
    <source>
        <dbReference type="SAM" id="Phobius"/>
    </source>
</evidence>
<name>A0A1F4UJU7_9BACT</name>
<gene>
    <name evidence="2" type="ORF">A3J98_00965</name>
</gene>
<keyword evidence="1" id="KW-0812">Transmembrane</keyword>
<accession>A0A1F4UJU7</accession>